<dbReference type="Proteomes" id="UP000604475">
    <property type="component" value="Unassembled WGS sequence"/>
</dbReference>
<feature type="compositionally biased region" description="Basic residues" evidence="1">
    <location>
        <begin position="22"/>
        <end position="35"/>
    </location>
</feature>
<dbReference type="EMBL" id="JAEACQ010000074">
    <property type="protein sequence ID" value="MBL7625824.1"/>
    <property type="molecule type" value="Genomic_DNA"/>
</dbReference>
<feature type="region of interest" description="Disordered" evidence="1">
    <location>
        <begin position="1"/>
        <end position="35"/>
    </location>
</feature>
<protein>
    <submittedName>
        <fullName evidence="2">Uncharacterized protein</fullName>
    </submittedName>
</protein>
<evidence type="ECO:0000313" key="2">
    <source>
        <dbReference type="EMBL" id="MBL7625824.1"/>
    </source>
</evidence>
<keyword evidence="3" id="KW-1185">Reference proteome</keyword>
<accession>A0A937RE82</accession>
<evidence type="ECO:0000256" key="1">
    <source>
        <dbReference type="SAM" id="MobiDB-lite"/>
    </source>
</evidence>
<dbReference type="RefSeq" id="WP_203008411.1">
    <property type="nucleotide sequence ID" value="NZ_JADWYU010000238.1"/>
</dbReference>
<evidence type="ECO:0000313" key="3">
    <source>
        <dbReference type="Proteomes" id="UP000604475"/>
    </source>
</evidence>
<proteinExistence type="predicted"/>
<name>A0A937RE82_9ACTN</name>
<sequence>MTFEARPRPPAQSGSVSTPAFARRRPARRPAARRGWRPRVAAAAGLVAAVAAAGCGPLAPVVDEAMNPSMDAFDTCCRGVDRAGFARLAGADARIVDLPADGGALAADDYVIRVTAVATTPRLGAGAVPAGGWTAGEPILEADTEHDLVLALVTFTCRTGSPDCPAPTDEATAGNVPAVASTQADRPASTPPKIPNNGFYLSTLVPETLAGTSENIALFVPETARPGDSVVVVTRVLRAAHLTLYPYGDYWGVSLRDGEPATD</sequence>
<dbReference type="AlphaFoldDB" id="A0A937RE82"/>
<comment type="caution">
    <text evidence="2">The sequence shown here is derived from an EMBL/GenBank/DDBJ whole genome shotgun (WGS) entry which is preliminary data.</text>
</comment>
<gene>
    <name evidence="2" type="ORF">I7412_01235</name>
</gene>
<reference evidence="2" key="1">
    <citation type="submission" date="2020-12" db="EMBL/GenBank/DDBJ databases">
        <title>Genomic characterization of non-nitrogen-fixing Frankia strains.</title>
        <authorList>
            <person name="Carlos-Shanley C."/>
            <person name="Guerra T."/>
            <person name="Hahn D."/>
        </authorList>
    </citation>
    <scope>NUCLEOTIDE SEQUENCE</scope>
    <source>
        <strain evidence="2">CN6</strain>
    </source>
</reference>
<organism evidence="2 3">
    <name type="scientific">Frankia nepalensis</name>
    <dbReference type="NCBI Taxonomy" id="1836974"/>
    <lineage>
        <taxon>Bacteria</taxon>
        <taxon>Bacillati</taxon>
        <taxon>Actinomycetota</taxon>
        <taxon>Actinomycetes</taxon>
        <taxon>Frankiales</taxon>
        <taxon>Frankiaceae</taxon>
        <taxon>Frankia</taxon>
    </lineage>
</organism>